<dbReference type="PANTHER" id="PTHR35337:SF1">
    <property type="entry name" value="SLR1478 PROTEIN"/>
    <property type="match status" value="1"/>
</dbReference>
<gene>
    <name evidence="2" type="ORF">H8B04_06935</name>
</gene>
<dbReference type="Proteomes" id="UP000651271">
    <property type="component" value="Unassembled WGS sequence"/>
</dbReference>
<feature type="transmembrane region" description="Helical" evidence="1">
    <location>
        <begin position="215"/>
        <end position="241"/>
    </location>
</feature>
<feature type="transmembrane region" description="Helical" evidence="1">
    <location>
        <begin position="156"/>
        <end position="179"/>
    </location>
</feature>
<evidence type="ECO:0000313" key="2">
    <source>
        <dbReference type="EMBL" id="MBD1429302.1"/>
    </source>
</evidence>
<comment type="caution">
    <text evidence="2">The sequence shown here is derived from an EMBL/GenBank/DDBJ whole genome shotgun (WGS) entry which is preliminary data.</text>
</comment>
<organism evidence="2 3">
    <name type="scientific">Sphingobacterium litopenaei</name>
    <dbReference type="NCBI Taxonomy" id="2763500"/>
    <lineage>
        <taxon>Bacteria</taxon>
        <taxon>Pseudomonadati</taxon>
        <taxon>Bacteroidota</taxon>
        <taxon>Sphingobacteriia</taxon>
        <taxon>Sphingobacteriales</taxon>
        <taxon>Sphingobacteriaceae</taxon>
        <taxon>Sphingobacterium</taxon>
    </lineage>
</organism>
<evidence type="ECO:0000256" key="1">
    <source>
        <dbReference type="SAM" id="Phobius"/>
    </source>
</evidence>
<feature type="transmembrane region" description="Helical" evidence="1">
    <location>
        <begin position="286"/>
        <end position="307"/>
    </location>
</feature>
<dbReference type="InterPro" id="IPR002798">
    <property type="entry name" value="SpoIIM-like"/>
</dbReference>
<dbReference type="Pfam" id="PF01944">
    <property type="entry name" value="SpoIIM"/>
    <property type="match status" value="1"/>
</dbReference>
<dbReference type="RefSeq" id="WP_165291417.1">
    <property type="nucleotide sequence ID" value="NZ_JACOIJ010000009.1"/>
</dbReference>
<dbReference type="EMBL" id="JACOIJ010000009">
    <property type="protein sequence ID" value="MBD1429302.1"/>
    <property type="molecule type" value="Genomic_DNA"/>
</dbReference>
<evidence type="ECO:0000313" key="3">
    <source>
        <dbReference type="Proteomes" id="UP000651271"/>
    </source>
</evidence>
<keyword evidence="1" id="KW-0472">Membrane</keyword>
<keyword evidence="1" id="KW-0812">Transmembrane</keyword>
<feature type="transmembrane region" description="Helical" evidence="1">
    <location>
        <begin position="186"/>
        <end position="203"/>
    </location>
</feature>
<reference evidence="2 3" key="1">
    <citation type="submission" date="2020-08" db="EMBL/GenBank/DDBJ databases">
        <title>Sphingobacterium sp. DN04309 isolated from aquaculture water.</title>
        <authorList>
            <person name="Zhang M."/>
        </authorList>
    </citation>
    <scope>NUCLEOTIDE SEQUENCE [LARGE SCALE GENOMIC DNA]</scope>
    <source>
        <strain evidence="2 3">DN04309</strain>
    </source>
</reference>
<proteinExistence type="predicted"/>
<accession>A0ABR7YDB7</accession>
<keyword evidence="3" id="KW-1185">Reference proteome</keyword>
<protein>
    <submittedName>
        <fullName evidence="2">Stage II sporulation protein M</fullName>
    </submittedName>
</protein>
<dbReference type="PANTHER" id="PTHR35337">
    <property type="entry name" value="SLR1478 PROTEIN"/>
    <property type="match status" value="1"/>
</dbReference>
<feature type="transmembrane region" description="Helical" evidence="1">
    <location>
        <begin position="262"/>
        <end position="280"/>
    </location>
</feature>
<sequence length="321" mass="36724">MREASFIERNKEKWLLIENNLLNIVNVDPDILASNYIELTNDLAYAQTFYPQSKTKDYLNELSIRAHQLIYKDQKSSSNKLSHFFTYEIFESIWKIRKQLVYSLLIFLLANVIGFISAHYEESFLKFIMGSHYVDMTVQNIKEGNPAGVYQQGSNWGGALAITINNVQVAFFAFIYGIFFSLGTGYILMMNGIMVGTFHYLFFKYNVLSEAMTAIWIHGTIELSVIVIAGGCGLAMGNSILFPKSYTRLESFKRTVKHAAKVLISTIPFFIMAGTLEGYVTRYYQVSVWMCLIIIAISLLSIVYVYIVKPKQMALKYGWDK</sequence>
<feature type="transmembrane region" description="Helical" evidence="1">
    <location>
        <begin position="100"/>
        <end position="120"/>
    </location>
</feature>
<keyword evidence="1" id="KW-1133">Transmembrane helix</keyword>
<name>A0ABR7YDB7_9SPHI</name>